<name>A0A094ZNW8_SCHHA</name>
<protein>
    <submittedName>
        <fullName evidence="1">Uncharacterized protein</fullName>
    </submittedName>
</protein>
<gene>
    <name evidence="1" type="ORF">MS3_02925</name>
</gene>
<sequence>ENPELATYENVISEDFLHKISHHYHYSRTIRHYQKYPVVSDSFKKFSTTQDVTPKFSFKYYGNDVTRFGIYSYGKIEILGEKKYFGKIFNYVYGDSLPEYEMIDNNVRKVEIEIPRRWITSDTLVNIEPIERHHFRNKWRQ</sequence>
<dbReference type="EMBL" id="KL250628">
    <property type="protein sequence ID" value="KGB34704.1"/>
    <property type="molecule type" value="Genomic_DNA"/>
</dbReference>
<proteinExistence type="predicted"/>
<accession>A0A094ZNW8</accession>
<reference evidence="1" key="1">
    <citation type="journal article" date="2012" name="Nat. Genet.">
        <title>Whole-genome sequence of Schistosoma haematobium.</title>
        <authorList>
            <person name="Young N.D."/>
            <person name="Jex A.R."/>
            <person name="Li B."/>
            <person name="Liu S."/>
            <person name="Yang L."/>
            <person name="Xiong Z."/>
            <person name="Li Y."/>
            <person name="Cantacessi C."/>
            <person name="Hall R.S."/>
            <person name="Xu X."/>
            <person name="Chen F."/>
            <person name="Wu X."/>
            <person name="Zerlotini A."/>
            <person name="Oliveira G."/>
            <person name="Hofmann A."/>
            <person name="Zhang G."/>
            <person name="Fang X."/>
            <person name="Kang Y."/>
            <person name="Campbell B.E."/>
            <person name="Loukas A."/>
            <person name="Ranganathan S."/>
            <person name="Rollinson D."/>
            <person name="Rinaldi G."/>
            <person name="Brindley P.J."/>
            <person name="Yang H."/>
            <person name="Wang J."/>
            <person name="Wang J."/>
            <person name="Gasser R.B."/>
        </authorList>
    </citation>
    <scope>NUCLEOTIDE SEQUENCE [LARGE SCALE GENOMIC DNA]</scope>
</reference>
<evidence type="ECO:0000313" key="1">
    <source>
        <dbReference type="EMBL" id="KGB34704.1"/>
    </source>
</evidence>
<organism evidence="1">
    <name type="scientific">Schistosoma haematobium</name>
    <name type="common">Blood fluke</name>
    <dbReference type="NCBI Taxonomy" id="6185"/>
    <lineage>
        <taxon>Eukaryota</taxon>
        <taxon>Metazoa</taxon>
        <taxon>Spiralia</taxon>
        <taxon>Lophotrochozoa</taxon>
        <taxon>Platyhelminthes</taxon>
        <taxon>Trematoda</taxon>
        <taxon>Digenea</taxon>
        <taxon>Strigeidida</taxon>
        <taxon>Schistosomatoidea</taxon>
        <taxon>Schistosomatidae</taxon>
        <taxon>Schistosoma</taxon>
    </lineage>
</organism>
<feature type="non-terminal residue" evidence="1">
    <location>
        <position position="1"/>
    </location>
</feature>
<dbReference type="AlphaFoldDB" id="A0A094ZNW8"/>